<evidence type="ECO:0000313" key="12">
    <source>
        <dbReference type="Proteomes" id="UP001353858"/>
    </source>
</evidence>
<feature type="region of interest" description="Disordered" evidence="8">
    <location>
        <begin position="1"/>
        <end position="83"/>
    </location>
</feature>
<dbReference type="Gene3D" id="1.25.40.10">
    <property type="entry name" value="Tetratricopeptide repeat domain"/>
    <property type="match status" value="1"/>
</dbReference>
<feature type="domain" description="MYND-type" evidence="10">
    <location>
        <begin position="349"/>
        <end position="388"/>
    </location>
</feature>
<dbReference type="SUPFAM" id="SSF82199">
    <property type="entry name" value="SET domain"/>
    <property type="match status" value="1"/>
</dbReference>
<dbReference type="Gene3D" id="6.10.140.2220">
    <property type="match status" value="1"/>
</dbReference>
<evidence type="ECO:0000256" key="6">
    <source>
        <dbReference type="ARBA" id="ARBA00022833"/>
    </source>
</evidence>
<keyword evidence="3" id="KW-0949">S-adenosyl-L-methionine</keyword>
<dbReference type="GO" id="GO:0008270">
    <property type="term" value="F:zinc ion binding"/>
    <property type="evidence" value="ECO:0007669"/>
    <property type="project" value="UniProtKB-KW"/>
</dbReference>
<dbReference type="InterPro" id="IPR052097">
    <property type="entry name" value="SET-MYND_domain_protein"/>
</dbReference>
<evidence type="ECO:0000256" key="8">
    <source>
        <dbReference type="SAM" id="MobiDB-lite"/>
    </source>
</evidence>
<evidence type="ECO:0000256" key="5">
    <source>
        <dbReference type="ARBA" id="ARBA00022771"/>
    </source>
</evidence>
<dbReference type="GO" id="GO:0042826">
    <property type="term" value="F:histone deacetylase binding"/>
    <property type="evidence" value="ECO:0007669"/>
    <property type="project" value="TreeGrafter"/>
</dbReference>
<feature type="domain" description="SET" evidence="9">
    <location>
        <begin position="301"/>
        <end position="560"/>
    </location>
</feature>
<evidence type="ECO:0000313" key="11">
    <source>
        <dbReference type="EMBL" id="KAK4874188.1"/>
    </source>
</evidence>
<organism evidence="11 12">
    <name type="scientific">Aquatica leii</name>
    <dbReference type="NCBI Taxonomy" id="1421715"/>
    <lineage>
        <taxon>Eukaryota</taxon>
        <taxon>Metazoa</taxon>
        <taxon>Ecdysozoa</taxon>
        <taxon>Arthropoda</taxon>
        <taxon>Hexapoda</taxon>
        <taxon>Insecta</taxon>
        <taxon>Pterygota</taxon>
        <taxon>Neoptera</taxon>
        <taxon>Endopterygota</taxon>
        <taxon>Coleoptera</taxon>
        <taxon>Polyphaga</taxon>
        <taxon>Elateriformia</taxon>
        <taxon>Elateroidea</taxon>
        <taxon>Lampyridae</taxon>
        <taxon>Luciolinae</taxon>
        <taxon>Aquatica</taxon>
    </lineage>
</organism>
<sequence>MLTQSSSSHLSNGNDAQISPSSKEIRFTTTSTTIEPLSDDLLQRTSADSRPNSSTSTSLIHETANDSNLPVGTDNTEVGEESSFPKRRVSTLLKMAVFPVPRIRGANEREIYKNFVKDYPRNYVETLMSVALHDNFLKTKDNAKSVTLRLRANKVYLEDKNPQQCIQLYNKSLRYAIYNSENYGIVLANRSAMLFKIFQFKECIDDIDRCLQSQLPKVLKPKVYLRKCESYKKLGDQVKMNECVAEFLLFLNTEASKTDADRYNRKICSVLSSSEEVIELADDTCELPIMEPNLQLPNASVSVALRQHNKKNYYASGKKITEGQVLFVEKAYAFAPYTSKDHSMNKQFCQYCLKRLVAGVPCKTCVKYMYCSEACQSSAWREFHQWECLAIQARILAFFSEVNLALRILFKVCHNWVQQNTSDHTYLAINNFPLSLHDKHVLQVYAENAMMLVFYLKTKTNFFEYIKRSHNFRNKSDKDVMATIGGLLIRHATQIQSKELHVFDFSDVTFNEVAFAICPSVVYMSHSCDPNTVYYFHNDYVVVKALTDININTKLTYSYRNATRYTISLADRKSFLWDICRLRCNCQPCQNPMLNLEKLDSYICIRCRGPANIVNSELPEEQCKCLQCNHLFILPEFIKQIMLCALMYSNNNDDVNNIHMAVKSLAILKDFLNPYHMLYEAVYLQMMLSYIAKDDPIHAFEIFELLMDYSENRHGVKSSNNVILQMFSCKIILEYLTFTKTTLSIYFTTALNRLKKYLEKLTGLIELIYPPMLKEVKLFERQRLCLETRIVRLNSSHNSCSAM</sequence>
<gene>
    <name evidence="11" type="ORF">RN001_013548</name>
</gene>
<accession>A0AAN7QDA7</accession>
<keyword evidence="2" id="KW-0808">Transferase</keyword>
<dbReference type="PROSITE" id="PS50865">
    <property type="entry name" value="ZF_MYND_2"/>
    <property type="match status" value="1"/>
</dbReference>
<evidence type="ECO:0000256" key="4">
    <source>
        <dbReference type="ARBA" id="ARBA00022723"/>
    </source>
</evidence>
<dbReference type="PANTHER" id="PTHR46165:SF7">
    <property type="entry name" value="SET AND MYND DOMAIN-CONTAINING PROTEIN 4"/>
    <property type="match status" value="1"/>
</dbReference>
<dbReference type="PROSITE" id="PS50280">
    <property type="entry name" value="SET"/>
    <property type="match status" value="1"/>
</dbReference>
<dbReference type="Proteomes" id="UP001353858">
    <property type="component" value="Unassembled WGS sequence"/>
</dbReference>
<dbReference type="Pfam" id="PF01753">
    <property type="entry name" value="zf-MYND"/>
    <property type="match status" value="1"/>
</dbReference>
<protein>
    <recommendedName>
        <fullName evidence="13">SET and MYND domain-containing protein 4</fullName>
    </recommendedName>
</protein>
<feature type="compositionally biased region" description="Polar residues" evidence="8">
    <location>
        <begin position="1"/>
        <end position="35"/>
    </location>
</feature>
<evidence type="ECO:0000256" key="2">
    <source>
        <dbReference type="ARBA" id="ARBA00022679"/>
    </source>
</evidence>
<evidence type="ECO:0000256" key="1">
    <source>
        <dbReference type="ARBA" id="ARBA00022603"/>
    </source>
</evidence>
<dbReference type="AlphaFoldDB" id="A0AAN7QDA7"/>
<evidence type="ECO:0000256" key="3">
    <source>
        <dbReference type="ARBA" id="ARBA00022691"/>
    </source>
</evidence>
<feature type="compositionally biased region" description="Polar residues" evidence="8">
    <location>
        <begin position="43"/>
        <end position="76"/>
    </location>
</feature>
<dbReference type="Gene3D" id="1.10.220.160">
    <property type="match status" value="1"/>
</dbReference>
<dbReference type="InterPro" id="IPR001214">
    <property type="entry name" value="SET_dom"/>
</dbReference>
<dbReference type="Gene3D" id="2.170.270.10">
    <property type="entry name" value="SET domain"/>
    <property type="match status" value="1"/>
</dbReference>
<dbReference type="EMBL" id="JARPUR010000006">
    <property type="protein sequence ID" value="KAK4874188.1"/>
    <property type="molecule type" value="Genomic_DNA"/>
</dbReference>
<keyword evidence="1" id="KW-0489">Methyltransferase</keyword>
<evidence type="ECO:0000259" key="10">
    <source>
        <dbReference type="PROSITE" id="PS50865"/>
    </source>
</evidence>
<name>A0AAN7QDA7_9COLE</name>
<comment type="caution">
    <text evidence="11">The sequence shown here is derived from an EMBL/GenBank/DDBJ whole genome shotgun (WGS) entry which is preliminary data.</text>
</comment>
<dbReference type="GO" id="GO:0005737">
    <property type="term" value="C:cytoplasm"/>
    <property type="evidence" value="ECO:0007669"/>
    <property type="project" value="TreeGrafter"/>
</dbReference>
<dbReference type="GO" id="GO:0005634">
    <property type="term" value="C:nucleus"/>
    <property type="evidence" value="ECO:0007669"/>
    <property type="project" value="TreeGrafter"/>
</dbReference>
<keyword evidence="5 7" id="KW-0863">Zinc-finger</keyword>
<keyword evidence="12" id="KW-1185">Reference proteome</keyword>
<keyword evidence="6" id="KW-0862">Zinc</keyword>
<dbReference type="GO" id="GO:0008276">
    <property type="term" value="F:protein methyltransferase activity"/>
    <property type="evidence" value="ECO:0007669"/>
    <property type="project" value="UniProtKB-ARBA"/>
</dbReference>
<evidence type="ECO:0008006" key="13">
    <source>
        <dbReference type="Google" id="ProtNLM"/>
    </source>
</evidence>
<dbReference type="PROSITE" id="PS01360">
    <property type="entry name" value="ZF_MYND_1"/>
    <property type="match status" value="1"/>
</dbReference>
<dbReference type="InterPro" id="IPR011990">
    <property type="entry name" value="TPR-like_helical_dom_sf"/>
</dbReference>
<dbReference type="Pfam" id="PF00856">
    <property type="entry name" value="SET"/>
    <property type="match status" value="1"/>
</dbReference>
<evidence type="ECO:0000256" key="7">
    <source>
        <dbReference type="PROSITE-ProRule" id="PRU00134"/>
    </source>
</evidence>
<dbReference type="InterPro" id="IPR046341">
    <property type="entry name" value="SET_dom_sf"/>
</dbReference>
<proteinExistence type="predicted"/>
<dbReference type="InterPro" id="IPR002893">
    <property type="entry name" value="Znf_MYND"/>
</dbReference>
<dbReference type="GO" id="GO:0008170">
    <property type="term" value="F:N-methyltransferase activity"/>
    <property type="evidence" value="ECO:0007669"/>
    <property type="project" value="UniProtKB-ARBA"/>
</dbReference>
<dbReference type="PANTHER" id="PTHR46165">
    <property type="entry name" value="SET AND MYND DOMAIN-CONTAINING PROTEIN 4"/>
    <property type="match status" value="1"/>
</dbReference>
<dbReference type="GO" id="GO:0032259">
    <property type="term" value="P:methylation"/>
    <property type="evidence" value="ECO:0007669"/>
    <property type="project" value="UniProtKB-KW"/>
</dbReference>
<dbReference type="GO" id="GO:0008757">
    <property type="term" value="F:S-adenosylmethionine-dependent methyltransferase activity"/>
    <property type="evidence" value="ECO:0007669"/>
    <property type="project" value="UniProtKB-ARBA"/>
</dbReference>
<keyword evidence="4" id="KW-0479">Metal-binding</keyword>
<evidence type="ECO:0000259" key="9">
    <source>
        <dbReference type="PROSITE" id="PS50280"/>
    </source>
</evidence>
<reference evidence="12" key="1">
    <citation type="submission" date="2023-01" db="EMBL/GenBank/DDBJ databases">
        <title>Key to firefly adult light organ development and bioluminescence: homeobox transcription factors regulate luciferase expression and transportation to peroxisome.</title>
        <authorList>
            <person name="Fu X."/>
        </authorList>
    </citation>
    <scope>NUCLEOTIDE SEQUENCE [LARGE SCALE GENOMIC DNA]</scope>
</reference>
<dbReference type="SUPFAM" id="SSF48452">
    <property type="entry name" value="TPR-like"/>
    <property type="match status" value="1"/>
</dbReference>